<proteinExistence type="predicted"/>
<feature type="transmembrane region" description="Helical" evidence="1">
    <location>
        <begin position="68"/>
        <end position="95"/>
    </location>
</feature>
<feature type="transmembrane region" description="Helical" evidence="1">
    <location>
        <begin position="426"/>
        <end position="445"/>
    </location>
</feature>
<dbReference type="AlphaFoldDB" id="A0A2M7S7Z6"/>
<name>A0A2M7S7Z6_9BACT</name>
<evidence type="ECO:0000313" key="4">
    <source>
        <dbReference type="EMBL" id="PIZ15662.1"/>
    </source>
</evidence>
<dbReference type="InterPro" id="IPR046712">
    <property type="entry name" value="DUF6785"/>
</dbReference>
<dbReference type="Pfam" id="PF20581">
    <property type="entry name" value="DUF6785"/>
    <property type="match status" value="1"/>
</dbReference>
<feature type="transmembrane region" description="Helical" evidence="1">
    <location>
        <begin position="35"/>
        <end position="56"/>
    </location>
</feature>
<comment type="caution">
    <text evidence="4">The sequence shown here is derived from an EMBL/GenBank/DDBJ whole genome shotgun (WGS) entry which is preliminary data.</text>
</comment>
<reference evidence="5" key="1">
    <citation type="submission" date="2017-09" db="EMBL/GenBank/DDBJ databases">
        <title>Depth-based differentiation of microbial function through sediment-hosted aquifers and enrichment of novel symbionts in the deep terrestrial subsurface.</title>
        <authorList>
            <person name="Probst A.J."/>
            <person name="Ladd B."/>
            <person name="Jarett J.K."/>
            <person name="Geller-Mcgrath D.E."/>
            <person name="Sieber C.M.K."/>
            <person name="Emerson J.B."/>
            <person name="Anantharaman K."/>
            <person name="Thomas B.C."/>
            <person name="Malmstrom R."/>
            <person name="Stieglmeier M."/>
            <person name="Klingl A."/>
            <person name="Woyke T."/>
            <person name="Ryan C.M."/>
            <person name="Banfield J.F."/>
        </authorList>
    </citation>
    <scope>NUCLEOTIDE SEQUENCE [LARGE SCALE GENOMIC DNA]</scope>
</reference>
<accession>A0A2M7S7Z6</accession>
<feature type="domain" description="DUF6784" evidence="2">
    <location>
        <begin position="545"/>
        <end position="607"/>
    </location>
</feature>
<evidence type="ECO:0000259" key="3">
    <source>
        <dbReference type="Pfam" id="PF20581"/>
    </source>
</evidence>
<dbReference type="Pfam" id="PF20580">
    <property type="entry name" value="DUF6784"/>
    <property type="match status" value="1"/>
</dbReference>
<feature type="domain" description="DUF6785" evidence="3">
    <location>
        <begin position="3"/>
        <end position="507"/>
    </location>
</feature>
<feature type="transmembrane region" description="Helical" evidence="1">
    <location>
        <begin position="541"/>
        <end position="559"/>
    </location>
</feature>
<feature type="transmembrane region" description="Helical" evidence="1">
    <location>
        <begin position="571"/>
        <end position="594"/>
    </location>
</feature>
<feature type="transmembrane region" description="Helical" evidence="1">
    <location>
        <begin position="314"/>
        <end position="335"/>
    </location>
</feature>
<sequence length="607" mass="69210">MTGRALVIGIVCVLALAFAIPYCDLVMHGTWVGLTAFPISSFFTFVVLVLGINFLLKLLKIGLKPGELLTIYVMMLVGAGIPSFGLTGLLIPYIAGPFYFASPENKFAETFHQYIPQWMKPSTPEAVTYLYEGLPAGQKIPWAAWTQPLIMWTLLALAVYLVFFCLSTVLRKQWIENEKLIFPLTSVPVEMAAQEEGDKSLVPPFFKNKVMWMFFAVPFIIHAINGLSFYFPAIPKINVQLIDIGRFVAQKKPFNQLICLWLRIPFSIIGLTYILPVQLSFSLWFFYIFFRFQELIGATMGFPMPFVQAYPVRAFVAHQMAGGILVFAVISLWAMRKHLKDMFRKAFTGDKAIDDSGEMLSYRFAIFGLIIGMVGISFWGKAMGASFWLTLLLFVIYFLMHIVAVRLVCEGGMLYVQHPLRPWNMIMLAGGSAMFSPVNITWMTFFDHLWMVDNRSPLMPPIMQGLKISEAIPGKNRRLLAVGMVVSVLLAIVVSYWSYMRLMYKFGGVNLHYWFTTYYTKNLFSSWTTYLINTGEKAQPMGLVSMGIGGATMWFLMFMHRTFLWWPFSPIGYLMGASWPMINFWFPIFLGWLVKTIVMRIGGIKVY</sequence>
<evidence type="ECO:0000259" key="2">
    <source>
        <dbReference type="Pfam" id="PF20580"/>
    </source>
</evidence>
<dbReference type="Proteomes" id="UP000229307">
    <property type="component" value="Unassembled WGS sequence"/>
</dbReference>
<evidence type="ECO:0000313" key="5">
    <source>
        <dbReference type="Proteomes" id="UP000229307"/>
    </source>
</evidence>
<keyword evidence="1" id="KW-1133">Transmembrane helix</keyword>
<feature type="transmembrane region" description="Helical" evidence="1">
    <location>
        <begin position="479"/>
        <end position="499"/>
    </location>
</feature>
<feature type="transmembrane region" description="Helical" evidence="1">
    <location>
        <begin position="210"/>
        <end position="234"/>
    </location>
</feature>
<feature type="transmembrane region" description="Helical" evidence="1">
    <location>
        <begin position="360"/>
        <end position="379"/>
    </location>
</feature>
<keyword evidence="1" id="KW-0472">Membrane</keyword>
<gene>
    <name evidence="4" type="ORF">COY52_09190</name>
</gene>
<evidence type="ECO:0000256" key="1">
    <source>
        <dbReference type="SAM" id="Phobius"/>
    </source>
</evidence>
<feature type="transmembrane region" description="Helical" evidence="1">
    <location>
        <begin position="385"/>
        <end position="405"/>
    </location>
</feature>
<dbReference type="InterPro" id="IPR046711">
    <property type="entry name" value="DUF6784"/>
</dbReference>
<protein>
    <submittedName>
        <fullName evidence="4">Uncharacterized protein</fullName>
    </submittedName>
</protein>
<keyword evidence="1" id="KW-0812">Transmembrane</keyword>
<feature type="transmembrane region" description="Helical" evidence="1">
    <location>
        <begin position="149"/>
        <end position="170"/>
    </location>
</feature>
<feature type="non-terminal residue" evidence="4">
    <location>
        <position position="607"/>
    </location>
</feature>
<organism evidence="4 5">
    <name type="scientific">Candidatus Desantisbacteria bacterium CG_4_10_14_0_8_um_filter_48_22</name>
    <dbReference type="NCBI Taxonomy" id="1974543"/>
    <lineage>
        <taxon>Bacteria</taxon>
        <taxon>Candidatus Desantisiibacteriota</taxon>
    </lineage>
</organism>
<dbReference type="EMBL" id="PFMR01000245">
    <property type="protein sequence ID" value="PIZ15662.1"/>
    <property type="molecule type" value="Genomic_DNA"/>
</dbReference>